<keyword evidence="2" id="KW-1185">Reference proteome</keyword>
<proteinExistence type="predicted"/>
<sequence>MEPLHQARVAPHDGFAPMRREEAASILTAAAGRTLAVQGDPARVEAVLRSVKSLIGQIVFASQETDQLSRKDARQIFDAYQKLARLMAEVPALCTAAPPNLPSHWRDSMEKWATHACAPAQAGAPVDWLAQFAYPKILGLYVAAFGKEPGVTMDGPAVRLVSAVFDHALRLAKQNPSGIPDVDKRSGEALRARAGATWLKAVASTTPDPLWAEDMILRHAENLERYLPWLPGEEIS</sequence>
<evidence type="ECO:0000313" key="2">
    <source>
        <dbReference type="Proteomes" id="UP000188879"/>
    </source>
</evidence>
<comment type="caution">
    <text evidence="1">The sequence shown here is derived from an EMBL/GenBank/DDBJ whole genome shotgun (WGS) entry which is preliminary data.</text>
</comment>
<dbReference type="AlphaFoldDB" id="A0A1V2GYT0"/>
<name>A0A1V2GYT0_9PROT</name>
<gene>
    <name evidence="1" type="ORF">BKE38_22410</name>
</gene>
<dbReference type="RefSeq" id="WP_076959517.1">
    <property type="nucleotide sequence ID" value="NZ_MLCO01000255.1"/>
</dbReference>
<protein>
    <submittedName>
        <fullName evidence="1">Uncharacterized protein</fullName>
    </submittedName>
</protein>
<dbReference type="EMBL" id="MLCO01000255">
    <property type="protein sequence ID" value="ONG47974.1"/>
    <property type="molecule type" value="Genomic_DNA"/>
</dbReference>
<organism evidence="1 2">
    <name type="scientific">Teichococcus deserti</name>
    <dbReference type="NCBI Taxonomy" id="1817963"/>
    <lineage>
        <taxon>Bacteria</taxon>
        <taxon>Pseudomonadati</taxon>
        <taxon>Pseudomonadota</taxon>
        <taxon>Alphaproteobacteria</taxon>
        <taxon>Acetobacterales</taxon>
        <taxon>Roseomonadaceae</taxon>
        <taxon>Roseomonas</taxon>
    </lineage>
</organism>
<reference evidence="1 2" key="1">
    <citation type="submission" date="2016-10" db="EMBL/GenBank/DDBJ databases">
        <title>Draft Genome sequence of Roseomonas sp. strain M3.</title>
        <authorList>
            <person name="Subhash Y."/>
            <person name="Lee S."/>
        </authorList>
    </citation>
    <scope>NUCLEOTIDE SEQUENCE [LARGE SCALE GENOMIC DNA]</scope>
    <source>
        <strain evidence="1 2">M3</strain>
    </source>
</reference>
<accession>A0A1V2GYT0</accession>
<evidence type="ECO:0000313" key="1">
    <source>
        <dbReference type="EMBL" id="ONG47974.1"/>
    </source>
</evidence>
<dbReference type="Proteomes" id="UP000188879">
    <property type="component" value="Unassembled WGS sequence"/>
</dbReference>